<reference evidence="2" key="2">
    <citation type="journal article" date="2012" name="PLoS ONE">
        <title>A Deeply Branching Thermophilic Bacterium with an Ancient Acetyl-CoA Pathway Dominates a Subsurface Ecosystem.</title>
        <authorList>
            <person name="Takami H."/>
            <person name="Noguchi H."/>
            <person name="Takaki Y."/>
            <person name="Uchiyama I."/>
            <person name="Toyoda A."/>
            <person name="Nishi S."/>
            <person name="Chee G.-J."/>
            <person name="Arai W."/>
            <person name="Nunoura T."/>
            <person name="Itoh T."/>
            <person name="Hattori M."/>
            <person name="Takai K."/>
        </authorList>
    </citation>
    <scope>NUCLEOTIDE SEQUENCE</scope>
</reference>
<feature type="domain" description="Glycosyltransferase subfamily 4-like N-terminal" evidence="1">
    <location>
        <begin position="3"/>
        <end position="149"/>
    </location>
</feature>
<evidence type="ECO:0000313" key="2">
    <source>
        <dbReference type="EMBL" id="BAL54362.1"/>
    </source>
</evidence>
<dbReference type="SUPFAM" id="SSF53756">
    <property type="entry name" value="UDP-Glycosyltransferase/glycogen phosphorylase"/>
    <property type="match status" value="1"/>
</dbReference>
<keyword evidence="2" id="KW-0808">Transferase</keyword>
<dbReference type="AlphaFoldDB" id="H5SDX6"/>
<dbReference type="InterPro" id="IPR028098">
    <property type="entry name" value="Glyco_trans_4-like_N"/>
</dbReference>
<reference evidence="2" key="1">
    <citation type="journal article" date="2005" name="Environ. Microbiol.">
        <title>Genetic and functional properties of uncultivated thermophilic crenarchaeotes from a subsurface gold mine as revealed by analysis of genome fragments.</title>
        <authorList>
            <person name="Nunoura T."/>
            <person name="Hirayama H."/>
            <person name="Takami H."/>
            <person name="Oida H."/>
            <person name="Nishi S."/>
            <person name="Shimamura S."/>
            <person name="Suzuki Y."/>
            <person name="Inagaki F."/>
            <person name="Takai K."/>
            <person name="Nealson K.H."/>
            <person name="Horikoshi K."/>
        </authorList>
    </citation>
    <scope>NUCLEOTIDE SEQUENCE</scope>
</reference>
<organism evidence="2">
    <name type="scientific">uncultured Chloroflexota bacterium</name>
    <dbReference type="NCBI Taxonomy" id="166587"/>
    <lineage>
        <taxon>Bacteria</taxon>
        <taxon>Bacillati</taxon>
        <taxon>Chloroflexota</taxon>
        <taxon>environmental samples</taxon>
    </lineage>
</organism>
<evidence type="ECO:0000259" key="1">
    <source>
        <dbReference type="Pfam" id="PF13439"/>
    </source>
</evidence>
<name>H5SDX6_9CHLR</name>
<dbReference type="InterPro" id="IPR050194">
    <property type="entry name" value="Glycosyltransferase_grp1"/>
</dbReference>
<dbReference type="CDD" id="cd03794">
    <property type="entry name" value="GT4_WbuB-like"/>
    <property type="match status" value="1"/>
</dbReference>
<dbReference type="GO" id="GO:0016757">
    <property type="term" value="F:glycosyltransferase activity"/>
    <property type="evidence" value="ECO:0007669"/>
    <property type="project" value="TreeGrafter"/>
</dbReference>
<dbReference type="Gene3D" id="3.40.50.2000">
    <property type="entry name" value="Glycogen Phosphorylase B"/>
    <property type="match status" value="2"/>
</dbReference>
<accession>H5SDX6</accession>
<dbReference type="EMBL" id="AP011686">
    <property type="protein sequence ID" value="BAL54362.1"/>
    <property type="molecule type" value="Genomic_DNA"/>
</dbReference>
<proteinExistence type="predicted"/>
<dbReference type="PANTHER" id="PTHR45947:SF3">
    <property type="entry name" value="SULFOQUINOVOSYL TRANSFERASE SQD2"/>
    <property type="match status" value="1"/>
</dbReference>
<dbReference type="PANTHER" id="PTHR45947">
    <property type="entry name" value="SULFOQUINOVOSYL TRANSFERASE SQD2"/>
    <property type="match status" value="1"/>
</dbReference>
<dbReference type="Pfam" id="PF13692">
    <property type="entry name" value="Glyco_trans_1_4"/>
    <property type="match status" value="1"/>
</dbReference>
<dbReference type="Pfam" id="PF13439">
    <property type="entry name" value="Glyco_transf_4"/>
    <property type="match status" value="1"/>
</dbReference>
<sequence length="361" mass="40580">MKVAQAMLQEGHELLLLGFAPLAEFAGGDLCRFYGLEIAPQVHTFEAPRRLFPYLAFWKALGWRPDLIYTWAPQVAVLGLLVGKPVVLEAHLLPSGLVGPLWYRLFALLPGKKRLASVTQALYRLLQERHHLHMDSEVVIAPNGVDLERFADLPSPSQSRARLALPEKMTVLCSGHLYAGRGAALFLELAARFPAVHFLWVGGRSRELEYWRTRVAAQKLENVTFYGFVPNEQLPLFLAAADILLMPYEQKIGISSGDIDSSEIASPMKMFEYMAAGRPILASDLPVLREVLDEKTAVFCPPNEAGSWEKALEQLLADAMLRSRLGEEAKWRARAYTWRERARRILQGSETWAKQALTNTF</sequence>
<protein>
    <submittedName>
        <fullName evidence="2">Glycosyl transferase family 1</fullName>
    </submittedName>
</protein>
<gene>
    <name evidence="2" type="ORF">HGMM_F14G08C12</name>
</gene>